<protein>
    <submittedName>
        <fullName evidence="4">Methyltransferase domain-containing protein</fullName>
    </submittedName>
</protein>
<dbReference type="Proteomes" id="UP001597460">
    <property type="component" value="Unassembled WGS sequence"/>
</dbReference>
<feature type="domain" description="Methyltransferase" evidence="3">
    <location>
        <begin position="45"/>
        <end position="137"/>
    </location>
</feature>
<dbReference type="CDD" id="cd02440">
    <property type="entry name" value="AdoMet_MTases"/>
    <property type="match status" value="1"/>
</dbReference>
<evidence type="ECO:0000313" key="4">
    <source>
        <dbReference type="EMBL" id="MFD2532239.1"/>
    </source>
</evidence>
<keyword evidence="1 4" id="KW-0489">Methyltransferase</keyword>
<dbReference type="InterPro" id="IPR041698">
    <property type="entry name" value="Methyltransf_25"/>
</dbReference>
<sequence>MNKVAEVFGERAEAYHREADIQLKVAEGLISSLIPWKETLPSGPILEVGCGTGFLTSKLIKEFPERKLIVTDASRKMLKFCEAELCRQDIATDNVEFRQLDVNDYKADSEEFALVISNFVAHWFKDTSIGLQNLGESLLYGGIMLAAFPGNHSFPKWYENCLELGLPHTANPLPDVEEVLVKLSMGPIQIDYYENDLFKEFDSSMDFFRHLKNIGASISVLDKSISTKQFKLLTDHWDSKSDGKVKVKWHIVYLAAKKTQ</sequence>
<dbReference type="PANTHER" id="PTHR43861:SF1">
    <property type="entry name" value="TRANS-ACONITATE 2-METHYLTRANSFERASE"/>
    <property type="match status" value="1"/>
</dbReference>
<dbReference type="EMBL" id="JBHULI010000024">
    <property type="protein sequence ID" value="MFD2532239.1"/>
    <property type="molecule type" value="Genomic_DNA"/>
</dbReference>
<evidence type="ECO:0000313" key="5">
    <source>
        <dbReference type="Proteomes" id="UP001597460"/>
    </source>
</evidence>
<dbReference type="PANTHER" id="PTHR43861">
    <property type="entry name" value="TRANS-ACONITATE 2-METHYLTRANSFERASE-RELATED"/>
    <property type="match status" value="1"/>
</dbReference>
<accession>A0ABW5JJD7</accession>
<keyword evidence="5" id="KW-1185">Reference proteome</keyword>
<organism evidence="4 5">
    <name type="scientific">Gracilimonas halophila</name>
    <dbReference type="NCBI Taxonomy" id="1834464"/>
    <lineage>
        <taxon>Bacteria</taxon>
        <taxon>Pseudomonadati</taxon>
        <taxon>Balneolota</taxon>
        <taxon>Balneolia</taxon>
        <taxon>Balneolales</taxon>
        <taxon>Balneolaceae</taxon>
        <taxon>Gracilimonas</taxon>
    </lineage>
</organism>
<dbReference type="GO" id="GO:0032259">
    <property type="term" value="P:methylation"/>
    <property type="evidence" value="ECO:0007669"/>
    <property type="project" value="UniProtKB-KW"/>
</dbReference>
<dbReference type="RefSeq" id="WP_390302315.1">
    <property type="nucleotide sequence ID" value="NZ_JBHULI010000024.1"/>
</dbReference>
<dbReference type="SUPFAM" id="SSF53335">
    <property type="entry name" value="S-adenosyl-L-methionine-dependent methyltransferases"/>
    <property type="match status" value="1"/>
</dbReference>
<keyword evidence="2" id="KW-0808">Transferase</keyword>
<dbReference type="Pfam" id="PF13649">
    <property type="entry name" value="Methyltransf_25"/>
    <property type="match status" value="1"/>
</dbReference>
<proteinExistence type="predicted"/>
<evidence type="ECO:0000259" key="3">
    <source>
        <dbReference type="Pfam" id="PF13649"/>
    </source>
</evidence>
<dbReference type="GO" id="GO:0008168">
    <property type="term" value="F:methyltransferase activity"/>
    <property type="evidence" value="ECO:0007669"/>
    <property type="project" value="UniProtKB-KW"/>
</dbReference>
<comment type="caution">
    <text evidence="4">The sequence shown here is derived from an EMBL/GenBank/DDBJ whole genome shotgun (WGS) entry which is preliminary data.</text>
</comment>
<evidence type="ECO:0000256" key="2">
    <source>
        <dbReference type="ARBA" id="ARBA00022679"/>
    </source>
</evidence>
<dbReference type="Gene3D" id="3.40.50.150">
    <property type="entry name" value="Vaccinia Virus protein VP39"/>
    <property type="match status" value="1"/>
</dbReference>
<dbReference type="InterPro" id="IPR029063">
    <property type="entry name" value="SAM-dependent_MTases_sf"/>
</dbReference>
<gene>
    <name evidence="4" type="ORF">ACFSVN_07255</name>
</gene>
<evidence type="ECO:0000256" key="1">
    <source>
        <dbReference type="ARBA" id="ARBA00022603"/>
    </source>
</evidence>
<name>A0ABW5JJD7_9BACT</name>
<reference evidence="5" key="1">
    <citation type="journal article" date="2019" name="Int. J. Syst. Evol. Microbiol.">
        <title>The Global Catalogue of Microorganisms (GCM) 10K type strain sequencing project: providing services to taxonomists for standard genome sequencing and annotation.</title>
        <authorList>
            <consortium name="The Broad Institute Genomics Platform"/>
            <consortium name="The Broad Institute Genome Sequencing Center for Infectious Disease"/>
            <person name="Wu L."/>
            <person name="Ma J."/>
        </authorList>
    </citation>
    <scope>NUCLEOTIDE SEQUENCE [LARGE SCALE GENOMIC DNA]</scope>
    <source>
        <strain evidence="5">KCTC 52042</strain>
    </source>
</reference>